<dbReference type="Proteomes" id="UP000218054">
    <property type="component" value="Unassembled WGS sequence"/>
</dbReference>
<protein>
    <submittedName>
        <fullName evidence="2">Uncharacterized protein</fullName>
    </submittedName>
</protein>
<feature type="region of interest" description="Disordered" evidence="1">
    <location>
        <begin position="34"/>
        <end position="60"/>
    </location>
</feature>
<evidence type="ECO:0000313" key="2">
    <source>
        <dbReference type="EMBL" id="PAT37579.1"/>
    </source>
</evidence>
<dbReference type="EMBL" id="NSJD01000001">
    <property type="protein sequence ID" value="PAT41547.1"/>
    <property type="molecule type" value="Genomic_DNA"/>
</dbReference>
<dbReference type="EMBL" id="NSJB01000002">
    <property type="protein sequence ID" value="PAT37579.1"/>
    <property type="molecule type" value="Genomic_DNA"/>
</dbReference>
<sequence>MSALRASSLQPGPRRAFCWLRYHAGRAPCLHQATAAGSRIRQPRRPPDTAMQGAIHIKHT</sequence>
<keyword evidence="4" id="KW-1185">Reference proteome</keyword>
<dbReference type="AlphaFoldDB" id="A0A2A2AIZ9"/>
<accession>A0A2A2AIZ9</accession>
<comment type="caution">
    <text evidence="2">The sequence shown here is derived from an EMBL/GenBank/DDBJ whole genome shotgun (WGS) entry which is preliminary data.</text>
</comment>
<reference evidence="4 5" key="1">
    <citation type="submission" date="2017-08" db="EMBL/GenBank/DDBJ databases">
        <title>WGS of Clinical strains of the CDC Group NO-1 linked to zoonotic infections in humans.</title>
        <authorList>
            <person name="Bernier A.-M."/>
            <person name="Bernard K."/>
        </authorList>
    </citation>
    <scope>NUCLEOTIDE SEQUENCE [LARGE SCALE GENOMIC DNA]</scope>
    <source>
        <strain evidence="2 4">NML00-0135</strain>
        <strain evidence="3 5">NML79-0751</strain>
    </source>
</reference>
<evidence type="ECO:0000313" key="5">
    <source>
        <dbReference type="Proteomes" id="UP000218644"/>
    </source>
</evidence>
<evidence type="ECO:0000256" key="1">
    <source>
        <dbReference type="SAM" id="MobiDB-lite"/>
    </source>
</evidence>
<accession>A0A2A2AUX0</accession>
<evidence type="ECO:0000313" key="3">
    <source>
        <dbReference type="EMBL" id="PAT41547.1"/>
    </source>
</evidence>
<dbReference type="Proteomes" id="UP000218644">
    <property type="component" value="Unassembled WGS sequence"/>
</dbReference>
<name>A0A2A2AIZ9_9BURK</name>
<organism evidence="2 4">
    <name type="scientific">Vandammella animalimorsus</name>
    <dbReference type="NCBI Taxonomy" id="2029117"/>
    <lineage>
        <taxon>Bacteria</taxon>
        <taxon>Pseudomonadati</taxon>
        <taxon>Pseudomonadota</taxon>
        <taxon>Betaproteobacteria</taxon>
        <taxon>Burkholderiales</taxon>
        <taxon>Comamonadaceae</taxon>
        <taxon>Vandammella</taxon>
    </lineage>
</organism>
<gene>
    <name evidence="3" type="ORF">CK623_01045</name>
    <name evidence="2" type="ORF">CK625_04635</name>
</gene>
<evidence type="ECO:0000313" key="4">
    <source>
        <dbReference type="Proteomes" id="UP000218054"/>
    </source>
</evidence>
<proteinExistence type="predicted"/>